<reference evidence="2" key="1">
    <citation type="submission" date="2016-11" db="UniProtKB">
        <authorList>
            <consortium name="WormBaseParasite"/>
        </authorList>
    </citation>
    <scope>IDENTIFICATION</scope>
</reference>
<accession>A0A1I7Z4S3</accession>
<evidence type="ECO:0000313" key="2">
    <source>
        <dbReference type="WBParaSite" id="L893_g22773.t1"/>
    </source>
</evidence>
<dbReference type="AlphaFoldDB" id="A0A1I7Z4S3"/>
<dbReference type="Proteomes" id="UP000095287">
    <property type="component" value="Unplaced"/>
</dbReference>
<dbReference type="WBParaSite" id="L893_g22773.t1">
    <property type="protein sequence ID" value="L893_g22773.t1"/>
    <property type="gene ID" value="L893_g22773"/>
</dbReference>
<protein>
    <submittedName>
        <fullName evidence="2">Ovule protein</fullName>
    </submittedName>
</protein>
<organism evidence="1 2">
    <name type="scientific">Steinernema glaseri</name>
    <dbReference type="NCBI Taxonomy" id="37863"/>
    <lineage>
        <taxon>Eukaryota</taxon>
        <taxon>Metazoa</taxon>
        <taxon>Ecdysozoa</taxon>
        <taxon>Nematoda</taxon>
        <taxon>Chromadorea</taxon>
        <taxon>Rhabditida</taxon>
        <taxon>Tylenchina</taxon>
        <taxon>Panagrolaimomorpha</taxon>
        <taxon>Strongyloidoidea</taxon>
        <taxon>Steinernematidae</taxon>
        <taxon>Steinernema</taxon>
    </lineage>
</organism>
<name>A0A1I7Z4S3_9BILA</name>
<evidence type="ECO:0000313" key="1">
    <source>
        <dbReference type="Proteomes" id="UP000095287"/>
    </source>
</evidence>
<proteinExistence type="predicted"/>
<keyword evidence="1" id="KW-1185">Reference proteome</keyword>
<sequence length="69" mass="7732">MRCQLIRLDLIYDPFITFETCIRSELAPAISPIIHCKVSSDSPVQTIGLKIGSPLTSYKNSHTAQVHLY</sequence>